<organism evidence="2 3">
    <name type="scientific">Crenobacter luteus</name>
    <dbReference type="NCBI Taxonomy" id="1452487"/>
    <lineage>
        <taxon>Bacteria</taxon>
        <taxon>Pseudomonadati</taxon>
        <taxon>Pseudomonadota</taxon>
        <taxon>Betaproteobacteria</taxon>
        <taxon>Neisseriales</taxon>
        <taxon>Neisseriaceae</taxon>
        <taxon>Crenobacter</taxon>
    </lineage>
</organism>
<dbReference type="PANTHER" id="PTHR43682">
    <property type="entry name" value="LACTATE UTILIZATION PROTEIN C"/>
    <property type="match status" value="1"/>
</dbReference>
<dbReference type="PANTHER" id="PTHR43682:SF1">
    <property type="entry name" value="LACTATE UTILIZATION PROTEIN C"/>
    <property type="match status" value="1"/>
</dbReference>
<evidence type="ECO:0000313" key="2">
    <source>
        <dbReference type="EMBL" id="KZE25975.1"/>
    </source>
</evidence>
<dbReference type="SUPFAM" id="SSF100950">
    <property type="entry name" value="NagB/RpiA/CoA transferase-like"/>
    <property type="match status" value="1"/>
</dbReference>
<protein>
    <recommendedName>
        <fullName evidence="1">LUD domain-containing protein</fullName>
    </recommendedName>
</protein>
<dbReference type="Gene3D" id="3.40.50.10420">
    <property type="entry name" value="NagB/RpiA/CoA transferase-like"/>
    <property type="match status" value="1"/>
</dbReference>
<dbReference type="AlphaFoldDB" id="A0A161TM29"/>
<feature type="domain" description="LUD" evidence="1">
    <location>
        <begin position="41"/>
        <end position="218"/>
    </location>
</feature>
<dbReference type="OrthoDB" id="9794157at2"/>
<dbReference type="RefSeq" id="WP_066614483.1">
    <property type="nucleotide sequence ID" value="NZ_LQQU01000058.1"/>
</dbReference>
<name>A0A161TM29_9NEIS</name>
<evidence type="ECO:0000259" key="1">
    <source>
        <dbReference type="Pfam" id="PF02589"/>
    </source>
</evidence>
<proteinExistence type="predicted"/>
<comment type="caution">
    <text evidence="2">The sequence shown here is derived from an EMBL/GenBank/DDBJ whole genome shotgun (WGS) entry which is preliminary data.</text>
</comment>
<dbReference type="STRING" id="1452487.AVW16_02830"/>
<keyword evidence="3" id="KW-1185">Reference proteome</keyword>
<reference evidence="3" key="1">
    <citation type="submission" date="2016-01" db="EMBL/GenBank/DDBJ databases">
        <title>Draft genome of Chromobacterium sp. F49.</title>
        <authorList>
            <person name="Hong K.W."/>
        </authorList>
    </citation>
    <scope>NUCLEOTIDE SEQUENCE [LARGE SCALE GENOMIC DNA]</scope>
    <source>
        <strain evidence="3">CN10</strain>
    </source>
</reference>
<dbReference type="EMBL" id="LQQU01000058">
    <property type="protein sequence ID" value="KZE25975.1"/>
    <property type="molecule type" value="Genomic_DNA"/>
</dbReference>
<gene>
    <name evidence="2" type="ORF">AVW16_02830</name>
</gene>
<dbReference type="Proteomes" id="UP000076625">
    <property type="component" value="Unassembled WGS sequence"/>
</dbReference>
<dbReference type="InterPro" id="IPR037171">
    <property type="entry name" value="NagB/RpiA_transferase-like"/>
</dbReference>
<dbReference type="Pfam" id="PF02589">
    <property type="entry name" value="LUD_dom"/>
    <property type="match status" value="1"/>
</dbReference>
<evidence type="ECO:0000313" key="3">
    <source>
        <dbReference type="Proteomes" id="UP000076625"/>
    </source>
</evidence>
<dbReference type="InterPro" id="IPR024185">
    <property type="entry name" value="FTHF_cligase-like_sf"/>
</dbReference>
<dbReference type="InterPro" id="IPR003741">
    <property type="entry name" value="LUD_dom"/>
</dbReference>
<accession>A0A161TM29</accession>
<sequence length="235" mass="25243">MSARENILTKLRAAPRSTPPAPDVAAYYAGTPKLTGLAALKHWAALMRAVRTEVLWVREADWPRTLAGQVAARGIRTLLLSPTTGHGARAAAALAELAEPPLRLGFDQTIDGWKATLFNEVDAAFTRVRAGIALTGSLIAWPDEHEPRTMSLVPPIHFALFDTRTLYPDFFSAMSAENWAAGMPTNALLISGPSKTSDIQQTVAYGAHGPRELVVLAVLPDEIDLADLADLEADA</sequence>